<evidence type="ECO:0000313" key="2">
    <source>
        <dbReference type="WBParaSite" id="RSKR_0000244500.1"/>
    </source>
</evidence>
<dbReference type="WBParaSite" id="RSKR_0000244500.1">
    <property type="protein sequence ID" value="RSKR_0000244500.1"/>
    <property type="gene ID" value="RSKR_0000244500"/>
</dbReference>
<proteinExistence type="predicted"/>
<evidence type="ECO:0000313" key="1">
    <source>
        <dbReference type="Proteomes" id="UP000095286"/>
    </source>
</evidence>
<sequence length="409" mass="46670">MGFQTEVSYFPIRGCEFDDNEKSLAVAHEGGFSMFDLIDPNNIVKMYTNDREEFKYMLRCKRLANSALILYVKRQNRRRIVFYDFQNKKFVFELNMPSQIFDFKVIRNRLAVAIENEVLIYSLKPSVHFLYQVFSNKKTPAGRIIDLALGKTSILAYSPHFPKEYNLHGLVTIFNADIMKEQETIRAHHAPLAMFKLNKDGTKIATASIKGTIIRVFDTMTGGLLFEFARGYARNVSIKSLAFSPDSEFLVASSETETVHIFKCFNKPIYLQGDKLFGDPSNQQYFNNLAKAAIAYLPNELAKACGRMPEHAKIRLGSNDGNRNLVGIANDKHGLPSVYVITMEGTFYRYNLPFDGGECKLKGVIKINVEKGGERPFGLEYYPSDYHLQIKLPQTEAVVDEDENEYEII</sequence>
<name>A0AC35TN81_9BILA</name>
<organism evidence="1 2">
    <name type="scientific">Rhabditophanes sp. KR3021</name>
    <dbReference type="NCBI Taxonomy" id="114890"/>
    <lineage>
        <taxon>Eukaryota</taxon>
        <taxon>Metazoa</taxon>
        <taxon>Ecdysozoa</taxon>
        <taxon>Nematoda</taxon>
        <taxon>Chromadorea</taxon>
        <taxon>Rhabditida</taxon>
        <taxon>Tylenchina</taxon>
        <taxon>Panagrolaimomorpha</taxon>
        <taxon>Strongyloidoidea</taxon>
        <taxon>Alloionematidae</taxon>
        <taxon>Rhabditophanes</taxon>
    </lineage>
</organism>
<dbReference type="Proteomes" id="UP000095286">
    <property type="component" value="Unplaced"/>
</dbReference>
<protein>
    <submittedName>
        <fullName evidence="2">WD_REPEATS_REGION domain-containing protein</fullName>
    </submittedName>
</protein>
<reference evidence="2" key="1">
    <citation type="submission" date="2016-11" db="UniProtKB">
        <authorList>
            <consortium name="WormBaseParasite"/>
        </authorList>
    </citation>
    <scope>IDENTIFICATION</scope>
    <source>
        <strain evidence="2">KR3021</strain>
    </source>
</reference>
<accession>A0AC35TN81</accession>